<gene>
    <name evidence="1" type="ORF">Aam_030_030</name>
</gene>
<evidence type="ECO:0000313" key="2">
    <source>
        <dbReference type="Proteomes" id="UP000032668"/>
    </source>
</evidence>
<protein>
    <submittedName>
        <fullName evidence="1">Uncharacterized protein</fullName>
    </submittedName>
</protein>
<keyword evidence="2" id="KW-1185">Reference proteome</keyword>
<sequence>MANHPNRSKTARSDSAAEFYVKLQKLFGEGAQSALARALGALGDRRTFKARLLSISRMATGVHAVSGEMQAIVTLLGMLTASERSALASLENADGYQPHSNDRSAA</sequence>
<dbReference type="EMBL" id="BANC01000030">
    <property type="protein sequence ID" value="GAN79797.1"/>
    <property type="molecule type" value="Genomic_DNA"/>
</dbReference>
<reference evidence="1 2" key="1">
    <citation type="submission" date="2012-11" db="EMBL/GenBank/DDBJ databases">
        <title>Whole genome sequence of Acidocella aminolytica 101 = DSM 11237.</title>
        <authorList>
            <person name="Azuma Y."/>
            <person name="Higashiura N."/>
            <person name="Hirakawa H."/>
            <person name="Matsushita K."/>
        </authorList>
    </citation>
    <scope>NUCLEOTIDE SEQUENCE [LARGE SCALE GENOMIC DNA]</scope>
    <source>
        <strain evidence="2">101 / DSM 11237</strain>
    </source>
</reference>
<dbReference type="Proteomes" id="UP000032668">
    <property type="component" value="Unassembled WGS sequence"/>
</dbReference>
<evidence type="ECO:0000313" key="1">
    <source>
        <dbReference type="EMBL" id="GAN79797.1"/>
    </source>
</evidence>
<name>A0A0D6PDR2_9PROT</name>
<dbReference type="RefSeq" id="WP_175556523.1">
    <property type="nucleotide sequence ID" value="NZ_FQVJ01000031.1"/>
</dbReference>
<organism evidence="1 2">
    <name type="scientific">Acidocella aminolytica 101 = DSM 11237</name>
    <dbReference type="NCBI Taxonomy" id="1120923"/>
    <lineage>
        <taxon>Bacteria</taxon>
        <taxon>Pseudomonadati</taxon>
        <taxon>Pseudomonadota</taxon>
        <taxon>Alphaproteobacteria</taxon>
        <taxon>Acetobacterales</taxon>
        <taxon>Acidocellaceae</taxon>
        <taxon>Acidocella</taxon>
    </lineage>
</organism>
<dbReference type="AlphaFoldDB" id="A0A0D6PDR2"/>
<accession>A0A0D6PDR2</accession>
<comment type="caution">
    <text evidence="1">The sequence shown here is derived from an EMBL/GenBank/DDBJ whole genome shotgun (WGS) entry which is preliminary data.</text>
</comment>
<proteinExistence type="predicted"/>